<dbReference type="Pfam" id="PF03358">
    <property type="entry name" value="FMN_red"/>
    <property type="match status" value="1"/>
</dbReference>
<proteinExistence type="inferred from homology"/>
<keyword evidence="7" id="KW-1185">Reference proteome</keyword>
<dbReference type="GO" id="GO:0016020">
    <property type="term" value="C:membrane"/>
    <property type="evidence" value="ECO:0007669"/>
    <property type="project" value="TreeGrafter"/>
</dbReference>
<sequence length="202" mass="21609">MATKVFIVFYSTYGHIYKMAQSVKEGVDSVEGCEGILYQVAETLPDEVLEKMHAAPKPDVPVLDPKDLPDADGILFGFPTRFGMMCAQMKAMFDATGGLWMAGKLVGKPAGCFTSTASQGSGQETTIMTAVTQLTHHGMIYVPVGYTFGAGLYDTETVRGGAPWGAGCIAGADGSRCPSKLELDHAKHQGQYFAEKAKLLKK</sequence>
<dbReference type="GO" id="GO:0003955">
    <property type="term" value="F:NAD(P)H dehydrogenase (quinone) activity"/>
    <property type="evidence" value="ECO:0007669"/>
    <property type="project" value="UniProtKB-EC"/>
</dbReference>
<gene>
    <name evidence="6" type="ORF">OSTQU699_LOCUS7893</name>
</gene>
<evidence type="ECO:0000256" key="1">
    <source>
        <dbReference type="ARBA" id="ARBA00006961"/>
    </source>
</evidence>
<name>A0A8S1J531_9CHLO</name>
<accession>A0A8S1J531</accession>
<dbReference type="NCBIfam" id="TIGR01755">
    <property type="entry name" value="flav_wrbA"/>
    <property type="match status" value="1"/>
</dbReference>
<comment type="similarity">
    <text evidence="1">Belongs to the WrbA family.</text>
</comment>
<dbReference type="NCBIfam" id="NF002999">
    <property type="entry name" value="PRK03767.1"/>
    <property type="match status" value="1"/>
</dbReference>
<dbReference type="SUPFAM" id="SSF52218">
    <property type="entry name" value="Flavoproteins"/>
    <property type="match status" value="1"/>
</dbReference>
<dbReference type="Gene3D" id="3.40.50.360">
    <property type="match status" value="1"/>
</dbReference>
<dbReference type="InterPro" id="IPR008254">
    <property type="entry name" value="Flavodoxin/NO_synth"/>
</dbReference>
<dbReference type="OrthoDB" id="504689at2759"/>
<dbReference type="PANTHER" id="PTHR30546:SF23">
    <property type="entry name" value="FLAVOPROTEIN-LIKE PROTEIN YCP4-RELATED"/>
    <property type="match status" value="1"/>
</dbReference>
<feature type="domain" description="Flavodoxin-like" evidence="5">
    <location>
        <begin position="5"/>
        <end position="193"/>
    </location>
</feature>
<evidence type="ECO:0000259" key="5">
    <source>
        <dbReference type="PROSITE" id="PS50902"/>
    </source>
</evidence>
<dbReference type="InterPro" id="IPR029039">
    <property type="entry name" value="Flavoprotein-like_sf"/>
</dbReference>
<dbReference type="Proteomes" id="UP000708148">
    <property type="component" value="Unassembled WGS sequence"/>
</dbReference>
<protein>
    <recommendedName>
        <fullName evidence="2">NAD(P)H dehydrogenase (quinone)</fullName>
        <ecNumber evidence="2">1.6.5.2</ecNumber>
    </recommendedName>
</protein>
<dbReference type="EMBL" id="CAJHUC010001862">
    <property type="protein sequence ID" value="CAD7702536.1"/>
    <property type="molecule type" value="Genomic_DNA"/>
</dbReference>
<dbReference type="AlphaFoldDB" id="A0A8S1J531"/>
<evidence type="ECO:0000256" key="3">
    <source>
        <dbReference type="ARBA" id="ARBA00047678"/>
    </source>
</evidence>
<dbReference type="PROSITE" id="PS50902">
    <property type="entry name" value="FLAVODOXIN_LIKE"/>
    <property type="match status" value="1"/>
</dbReference>
<dbReference type="PANTHER" id="PTHR30546">
    <property type="entry name" value="FLAVODOXIN-RELATED PROTEIN WRBA-RELATED"/>
    <property type="match status" value="1"/>
</dbReference>
<organism evidence="6 7">
    <name type="scientific">Ostreobium quekettii</name>
    <dbReference type="NCBI Taxonomy" id="121088"/>
    <lineage>
        <taxon>Eukaryota</taxon>
        <taxon>Viridiplantae</taxon>
        <taxon>Chlorophyta</taxon>
        <taxon>core chlorophytes</taxon>
        <taxon>Ulvophyceae</taxon>
        <taxon>TCBD clade</taxon>
        <taxon>Bryopsidales</taxon>
        <taxon>Ostreobineae</taxon>
        <taxon>Ostreobiaceae</taxon>
        <taxon>Ostreobium</taxon>
    </lineage>
</organism>
<comment type="caution">
    <text evidence="6">The sequence shown here is derived from an EMBL/GenBank/DDBJ whole genome shotgun (WGS) entry which is preliminary data.</text>
</comment>
<evidence type="ECO:0000313" key="7">
    <source>
        <dbReference type="Proteomes" id="UP000708148"/>
    </source>
</evidence>
<dbReference type="InterPro" id="IPR005025">
    <property type="entry name" value="FMN_Rdtase-like_dom"/>
</dbReference>
<evidence type="ECO:0000313" key="6">
    <source>
        <dbReference type="EMBL" id="CAD7702536.1"/>
    </source>
</evidence>
<dbReference type="GO" id="GO:0010181">
    <property type="term" value="F:FMN binding"/>
    <property type="evidence" value="ECO:0007669"/>
    <property type="project" value="InterPro"/>
</dbReference>
<comment type="catalytic activity">
    <reaction evidence="3">
        <text>a quinone + NADH + H(+) = a quinol + NAD(+)</text>
        <dbReference type="Rhea" id="RHEA:46160"/>
        <dbReference type="ChEBI" id="CHEBI:15378"/>
        <dbReference type="ChEBI" id="CHEBI:24646"/>
        <dbReference type="ChEBI" id="CHEBI:57540"/>
        <dbReference type="ChEBI" id="CHEBI:57945"/>
        <dbReference type="ChEBI" id="CHEBI:132124"/>
        <dbReference type="EC" id="1.6.5.2"/>
    </reaction>
</comment>
<dbReference type="EC" id="1.6.5.2" evidence="2"/>
<dbReference type="InterPro" id="IPR010089">
    <property type="entry name" value="Flavoprotein_WrbA-like"/>
</dbReference>
<reference evidence="6" key="1">
    <citation type="submission" date="2020-12" db="EMBL/GenBank/DDBJ databases">
        <authorList>
            <person name="Iha C."/>
        </authorList>
    </citation>
    <scope>NUCLEOTIDE SEQUENCE</scope>
</reference>
<evidence type="ECO:0000256" key="4">
    <source>
        <dbReference type="ARBA" id="ARBA00048983"/>
    </source>
</evidence>
<dbReference type="FunFam" id="3.40.50.360:FF:000001">
    <property type="entry name" value="NAD(P)H dehydrogenase (Quinone) FQR1-like"/>
    <property type="match status" value="1"/>
</dbReference>
<comment type="catalytic activity">
    <reaction evidence="4">
        <text>a quinone + NADPH + H(+) = a quinol + NADP(+)</text>
        <dbReference type="Rhea" id="RHEA:46164"/>
        <dbReference type="ChEBI" id="CHEBI:15378"/>
        <dbReference type="ChEBI" id="CHEBI:24646"/>
        <dbReference type="ChEBI" id="CHEBI:57783"/>
        <dbReference type="ChEBI" id="CHEBI:58349"/>
        <dbReference type="ChEBI" id="CHEBI:132124"/>
        <dbReference type="EC" id="1.6.5.2"/>
    </reaction>
</comment>
<evidence type="ECO:0000256" key="2">
    <source>
        <dbReference type="ARBA" id="ARBA00012648"/>
    </source>
</evidence>